<keyword evidence="2" id="KW-1185">Reference proteome</keyword>
<comment type="caution">
    <text evidence="1">The sequence shown here is derived from an EMBL/GenBank/DDBJ whole genome shotgun (WGS) entry which is preliminary data.</text>
</comment>
<reference evidence="1" key="1">
    <citation type="submission" date="2020-07" db="EMBL/GenBank/DDBJ databases">
        <title>Clarias magur genome sequencing, assembly and annotation.</title>
        <authorList>
            <person name="Kushwaha B."/>
            <person name="Kumar R."/>
            <person name="Das P."/>
            <person name="Joshi C.G."/>
            <person name="Kumar D."/>
            <person name="Nagpure N.S."/>
            <person name="Pandey M."/>
            <person name="Agarwal S."/>
            <person name="Srivastava S."/>
            <person name="Singh M."/>
            <person name="Sahoo L."/>
            <person name="Jayasankar P."/>
            <person name="Meher P.K."/>
            <person name="Koringa P.G."/>
            <person name="Iquebal M.A."/>
            <person name="Das S.P."/>
            <person name="Bit A."/>
            <person name="Patnaik S."/>
            <person name="Patel N."/>
            <person name="Shah T.M."/>
            <person name="Hinsu A."/>
            <person name="Jena J.K."/>
        </authorList>
    </citation>
    <scope>NUCLEOTIDE SEQUENCE</scope>
    <source>
        <strain evidence="1">CIFAMagur01</strain>
        <tissue evidence="1">Testis</tissue>
    </source>
</reference>
<evidence type="ECO:0000313" key="1">
    <source>
        <dbReference type="EMBL" id="KAF5905076.1"/>
    </source>
</evidence>
<organism evidence="1 2">
    <name type="scientific">Clarias magur</name>
    <name type="common">Asian catfish</name>
    <name type="synonym">Macropteronotus magur</name>
    <dbReference type="NCBI Taxonomy" id="1594786"/>
    <lineage>
        <taxon>Eukaryota</taxon>
        <taxon>Metazoa</taxon>
        <taxon>Chordata</taxon>
        <taxon>Craniata</taxon>
        <taxon>Vertebrata</taxon>
        <taxon>Euteleostomi</taxon>
        <taxon>Actinopterygii</taxon>
        <taxon>Neopterygii</taxon>
        <taxon>Teleostei</taxon>
        <taxon>Ostariophysi</taxon>
        <taxon>Siluriformes</taxon>
        <taxon>Clariidae</taxon>
        <taxon>Clarias</taxon>
    </lineage>
</organism>
<protein>
    <submittedName>
        <fullName evidence="1">Uncharacterized protein</fullName>
    </submittedName>
</protein>
<sequence length="82" mass="9159">MRKSPLIYTQQLRRREALLIGVAAAALANFTCHGNLGVKIVSQKSEVRAGRENGKDERIPQTCWLHAQSKSPWIFSSTPLLI</sequence>
<gene>
    <name evidence="1" type="ORF">DAT39_005157</name>
</gene>
<evidence type="ECO:0000313" key="2">
    <source>
        <dbReference type="Proteomes" id="UP000727407"/>
    </source>
</evidence>
<dbReference type="EMBL" id="QNUK01000048">
    <property type="protein sequence ID" value="KAF5905076.1"/>
    <property type="molecule type" value="Genomic_DNA"/>
</dbReference>
<name>A0A8J4UEJ6_CLAMG</name>
<dbReference type="AlphaFoldDB" id="A0A8J4UEJ6"/>
<dbReference type="Proteomes" id="UP000727407">
    <property type="component" value="Unassembled WGS sequence"/>
</dbReference>
<proteinExistence type="predicted"/>
<accession>A0A8J4UEJ6</accession>
<dbReference type="OrthoDB" id="10534184at2759"/>